<keyword evidence="3 7" id="KW-0732">Signal</keyword>
<feature type="region of interest" description="Disordered" evidence="6">
    <location>
        <begin position="50"/>
        <end position="76"/>
    </location>
</feature>
<comment type="similarity">
    <text evidence="1">Belongs to the plant rapid alkalinization factor (RALF) family.</text>
</comment>
<gene>
    <name evidence="8" type="ORF">FRX31_008838</name>
</gene>
<dbReference type="Proteomes" id="UP000554482">
    <property type="component" value="Unassembled WGS sequence"/>
</dbReference>
<name>A0A7J6WYD1_THATH</name>
<proteinExistence type="inferred from homology"/>
<evidence type="ECO:0000256" key="5">
    <source>
        <dbReference type="ARBA" id="ARBA00037228"/>
    </source>
</evidence>
<accession>A0A7J6WYD1</accession>
<dbReference type="Pfam" id="PF05498">
    <property type="entry name" value="RALF"/>
    <property type="match status" value="1"/>
</dbReference>
<sequence length="76" mass="8094">MAMKKVLAFTLAAIFICSVFIETTNAVEIGKGGMGANGFPCKNGECHKESPANKYQRGCTKEQKCNPGPGGQNEKI</sequence>
<evidence type="ECO:0000256" key="1">
    <source>
        <dbReference type="ARBA" id="ARBA00009178"/>
    </source>
</evidence>
<dbReference type="EMBL" id="JABWDY010009231">
    <property type="protein sequence ID" value="KAF5201575.1"/>
    <property type="molecule type" value="Genomic_DNA"/>
</dbReference>
<evidence type="ECO:0000256" key="6">
    <source>
        <dbReference type="SAM" id="MobiDB-lite"/>
    </source>
</evidence>
<organism evidence="8 9">
    <name type="scientific">Thalictrum thalictroides</name>
    <name type="common">Rue-anemone</name>
    <name type="synonym">Anemone thalictroides</name>
    <dbReference type="NCBI Taxonomy" id="46969"/>
    <lineage>
        <taxon>Eukaryota</taxon>
        <taxon>Viridiplantae</taxon>
        <taxon>Streptophyta</taxon>
        <taxon>Embryophyta</taxon>
        <taxon>Tracheophyta</taxon>
        <taxon>Spermatophyta</taxon>
        <taxon>Magnoliopsida</taxon>
        <taxon>Ranunculales</taxon>
        <taxon>Ranunculaceae</taxon>
        <taxon>Thalictroideae</taxon>
        <taxon>Thalictrum</taxon>
    </lineage>
</organism>
<comment type="function">
    <text evidence="5">Cell signaling peptide that may regulate plant stress, growth, and development. Mediates a rapid alkalinization of extracellular space by mediating a transient increase in the cytoplasmic Ca(2+) concentration leading to a calcium-dependent signaling events through a cell surface receptor and a concomitant activation of some intracellular mitogen-activated protein kinases.</text>
</comment>
<keyword evidence="4" id="KW-1015">Disulfide bond</keyword>
<evidence type="ECO:0000313" key="9">
    <source>
        <dbReference type="Proteomes" id="UP000554482"/>
    </source>
</evidence>
<evidence type="ECO:0000256" key="4">
    <source>
        <dbReference type="ARBA" id="ARBA00023157"/>
    </source>
</evidence>
<dbReference type="AlphaFoldDB" id="A0A7J6WYD1"/>
<keyword evidence="2" id="KW-0372">Hormone</keyword>
<dbReference type="PANTHER" id="PTHR34270:SF3">
    <property type="entry name" value="PROTEIN RALF-LIKE 16-RELATED"/>
    <property type="match status" value="1"/>
</dbReference>
<feature type="signal peptide" evidence="7">
    <location>
        <begin position="1"/>
        <end position="26"/>
    </location>
</feature>
<feature type="chain" id="PRO_5029839301" evidence="7">
    <location>
        <begin position="27"/>
        <end position="76"/>
    </location>
</feature>
<dbReference type="OrthoDB" id="930488at2759"/>
<keyword evidence="9" id="KW-1185">Reference proteome</keyword>
<evidence type="ECO:0000313" key="8">
    <source>
        <dbReference type="EMBL" id="KAF5201575.1"/>
    </source>
</evidence>
<comment type="caution">
    <text evidence="8">The sequence shown here is derived from an EMBL/GenBank/DDBJ whole genome shotgun (WGS) entry which is preliminary data.</text>
</comment>
<dbReference type="GO" id="GO:0005179">
    <property type="term" value="F:hormone activity"/>
    <property type="evidence" value="ECO:0007669"/>
    <property type="project" value="UniProtKB-KW"/>
</dbReference>
<evidence type="ECO:0000256" key="7">
    <source>
        <dbReference type="SAM" id="SignalP"/>
    </source>
</evidence>
<dbReference type="PANTHER" id="PTHR34270">
    <property type="entry name" value="PROTEIN RALF-LIKE 15-RELATED"/>
    <property type="match status" value="1"/>
</dbReference>
<evidence type="ECO:0000256" key="2">
    <source>
        <dbReference type="ARBA" id="ARBA00022702"/>
    </source>
</evidence>
<reference evidence="8 9" key="1">
    <citation type="submission" date="2020-06" db="EMBL/GenBank/DDBJ databases">
        <title>Transcriptomic and genomic resources for Thalictrum thalictroides and T. hernandezii: Facilitating candidate gene discovery in an emerging model plant lineage.</title>
        <authorList>
            <person name="Arias T."/>
            <person name="Riano-Pachon D.M."/>
            <person name="Di Stilio V.S."/>
        </authorList>
    </citation>
    <scope>NUCLEOTIDE SEQUENCE [LARGE SCALE GENOMIC DNA]</scope>
    <source>
        <strain evidence="9">cv. WT478/WT964</strain>
        <tissue evidence="8">Leaves</tissue>
    </source>
</reference>
<dbReference type="InterPro" id="IPR008801">
    <property type="entry name" value="RALF"/>
</dbReference>
<protein>
    <submittedName>
        <fullName evidence="8">Uncharacterized protein</fullName>
    </submittedName>
</protein>
<evidence type="ECO:0000256" key="3">
    <source>
        <dbReference type="ARBA" id="ARBA00022729"/>
    </source>
</evidence>